<dbReference type="NCBIfam" id="TIGR01946">
    <property type="entry name" value="rnfD"/>
    <property type="match status" value="1"/>
</dbReference>
<name>A0A934VLA4_9BACT</name>
<dbReference type="Proteomes" id="UP000617628">
    <property type="component" value="Unassembled WGS sequence"/>
</dbReference>
<keyword evidence="4 10" id="KW-0288">FMN</keyword>
<dbReference type="InterPro" id="IPR004338">
    <property type="entry name" value="NqrB/RnfD"/>
</dbReference>
<feature type="transmembrane region" description="Helical" evidence="10">
    <location>
        <begin position="205"/>
        <end position="230"/>
    </location>
</feature>
<feature type="transmembrane region" description="Helical" evidence="10">
    <location>
        <begin position="74"/>
        <end position="92"/>
    </location>
</feature>
<keyword evidence="10" id="KW-1003">Cell membrane</keyword>
<evidence type="ECO:0000256" key="3">
    <source>
        <dbReference type="ARBA" id="ARBA00022630"/>
    </source>
</evidence>
<dbReference type="GO" id="GO:0022900">
    <property type="term" value="P:electron transport chain"/>
    <property type="evidence" value="ECO:0007669"/>
    <property type="project" value="UniProtKB-UniRule"/>
</dbReference>
<evidence type="ECO:0000256" key="5">
    <source>
        <dbReference type="ARBA" id="ARBA00022692"/>
    </source>
</evidence>
<protein>
    <recommendedName>
        <fullName evidence="10">Ion-translocating oxidoreductase complex subunit D</fullName>
        <ecNumber evidence="10">7.-.-.-</ecNumber>
    </recommendedName>
    <alternativeName>
        <fullName evidence="10">Rnf electron transport complex subunit D</fullName>
    </alternativeName>
</protein>
<keyword evidence="3 10" id="KW-0285">Flavoprotein</keyword>
<keyword evidence="6 10" id="KW-1278">Translocase</keyword>
<evidence type="ECO:0000256" key="8">
    <source>
        <dbReference type="ARBA" id="ARBA00022989"/>
    </source>
</evidence>
<comment type="subunit">
    <text evidence="10">The complex is composed of six subunits: RnfA, RnfB, RnfC, RnfD, RnfE and RnfG.</text>
</comment>
<evidence type="ECO:0000256" key="2">
    <source>
        <dbReference type="ARBA" id="ARBA00022553"/>
    </source>
</evidence>
<feature type="transmembrane region" description="Helical" evidence="10">
    <location>
        <begin position="29"/>
        <end position="62"/>
    </location>
</feature>
<dbReference type="InterPro" id="IPR011303">
    <property type="entry name" value="RnfD_bac"/>
</dbReference>
<comment type="similarity">
    <text evidence="10">Belongs to the NqrB/RnfD family.</text>
</comment>
<dbReference type="Pfam" id="PF03116">
    <property type="entry name" value="NQR2_RnfD_RnfE"/>
    <property type="match status" value="1"/>
</dbReference>
<comment type="cofactor">
    <cofactor evidence="10">
        <name>FMN</name>
        <dbReference type="ChEBI" id="CHEBI:58210"/>
    </cofactor>
</comment>
<dbReference type="PANTHER" id="PTHR30578:SF0">
    <property type="entry name" value="ION-TRANSLOCATING OXIDOREDUCTASE COMPLEX SUBUNIT D"/>
    <property type="match status" value="1"/>
</dbReference>
<feature type="transmembrane region" description="Helical" evidence="10">
    <location>
        <begin position="237"/>
        <end position="257"/>
    </location>
</feature>
<comment type="caution">
    <text evidence="11">The sequence shown here is derived from an EMBL/GenBank/DDBJ whole genome shotgun (WGS) entry which is preliminary data.</text>
</comment>
<keyword evidence="2 10" id="KW-0597">Phosphoprotein</keyword>
<dbReference type="GO" id="GO:0055085">
    <property type="term" value="P:transmembrane transport"/>
    <property type="evidence" value="ECO:0007669"/>
    <property type="project" value="InterPro"/>
</dbReference>
<sequence>MSTASQSVVLHTSPHLRHVPAVDEIMRNVVYALIPISAFAVYQFGISVLALLVTCVVTCLATEHAICRLSGRSSSVNDWSVTITGILLALTLPPGFPLWMAAVASIAGVGIGKMFFGGLGYNVMNPALVGRAFAQAAFTAPITTWTPVMADNRFTEFIPSTLTIPFLRPVPINDWLASVAPDGFTGATPLALMKFEQISTDSVQLAIGSTAGSAGETSALLILICGLYLVYRKMMDWKIAFAVLFVAALTSGLFYLIDSTQYPGPIFMLCSGGLMLGAVFMATDMVASPVTPLGIWIYGGMIGFLTIIIRLFGGLNEGVMYAILLANACSPLINSVTQPRKYGYVKKGAK</sequence>
<reference evidence="11" key="1">
    <citation type="submission" date="2021-01" db="EMBL/GenBank/DDBJ databases">
        <title>Modified the classification status of verrucomicrobia.</title>
        <authorList>
            <person name="Feng X."/>
        </authorList>
    </citation>
    <scope>NUCLEOTIDE SEQUENCE</scope>
    <source>
        <strain evidence="11">KCTC 13126</strain>
    </source>
</reference>
<dbReference type="PANTHER" id="PTHR30578">
    <property type="entry name" value="ELECTRON TRANSPORT COMPLEX PROTEIN RNFD"/>
    <property type="match status" value="1"/>
</dbReference>
<evidence type="ECO:0000256" key="10">
    <source>
        <dbReference type="HAMAP-Rule" id="MF_00462"/>
    </source>
</evidence>
<evidence type="ECO:0000256" key="1">
    <source>
        <dbReference type="ARBA" id="ARBA00022448"/>
    </source>
</evidence>
<evidence type="ECO:0000256" key="6">
    <source>
        <dbReference type="ARBA" id="ARBA00022967"/>
    </source>
</evidence>
<feature type="modified residue" description="FMN phosphoryl threonine" evidence="10">
    <location>
        <position position="188"/>
    </location>
</feature>
<organism evidence="11 12">
    <name type="scientific">Pelagicoccus mobilis</name>
    <dbReference type="NCBI Taxonomy" id="415221"/>
    <lineage>
        <taxon>Bacteria</taxon>
        <taxon>Pseudomonadati</taxon>
        <taxon>Verrucomicrobiota</taxon>
        <taxon>Opitutia</taxon>
        <taxon>Puniceicoccales</taxon>
        <taxon>Pelagicoccaceae</taxon>
        <taxon>Pelagicoccus</taxon>
    </lineage>
</organism>
<keyword evidence="8 10" id="KW-1133">Transmembrane helix</keyword>
<dbReference type="GO" id="GO:0005886">
    <property type="term" value="C:plasma membrane"/>
    <property type="evidence" value="ECO:0007669"/>
    <property type="project" value="UniProtKB-SubCell"/>
</dbReference>
<keyword evidence="5 10" id="KW-0812">Transmembrane</keyword>
<comment type="function">
    <text evidence="10">Part of a membrane-bound complex that couples electron transfer with translocation of ions across the membrane.</text>
</comment>
<keyword evidence="1 10" id="KW-0813">Transport</keyword>
<dbReference type="EC" id="7.-.-.-" evidence="10"/>
<dbReference type="RefSeq" id="WP_200355763.1">
    <property type="nucleotide sequence ID" value="NZ_JAENIL010000019.1"/>
</dbReference>
<keyword evidence="7 10" id="KW-0249">Electron transport</keyword>
<evidence type="ECO:0000313" key="12">
    <source>
        <dbReference type="Proteomes" id="UP000617628"/>
    </source>
</evidence>
<evidence type="ECO:0000313" key="11">
    <source>
        <dbReference type="EMBL" id="MBK1877551.1"/>
    </source>
</evidence>
<evidence type="ECO:0000256" key="7">
    <source>
        <dbReference type="ARBA" id="ARBA00022982"/>
    </source>
</evidence>
<feature type="transmembrane region" description="Helical" evidence="10">
    <location>
        <begin position="98"/>
        <end position="116"/>
    </location>
</feature>
<feature type="transmembrane region" description="Helical" evidence="10">
    <location>
        <begin position="295"/>
        <end position="313"/>
    </location>
</feature>
<gene>
    <name evidence="10" type="primary">rnfD</name>
    <name evidence="11" type="ORF">JIN87_11780</name>
</gene>
<dbReference type="AlphaFoldDB" id="A0A934VLA4"/>
<evidence type="ECO:0000256" key="4">
    <source>
        <dbReference type="ARBA" id="ARBA00022643"/>
    </source>
</evidence>
<comment type="subcellular location">
    <subcellularLocation>
        <location evidence="10">Cell membrane</location>
        <topology evidence="10">Multi-pass membrane protein</topology>
    </subcellularLocation>
</comment>
<feature type="transmembrane region" description="Helical" evidence="10">
    <location>
        <begin position="128"/>
        <end position="148"/>
    </location>
</feature>
<feature type="transmembrane region" description="Helical" evidence="10">
    <location>
        <begin position="319"/>
        <end position="337"/>
    </location>
</feature>
<keyword evidence="12" id="KW-1185">Reference proteome</keyword>
<evidence type="ECO:0000256" key="9">
    <source>
        <dbReference type="ARBA" id="ARBA00023136"/>
    </source>
</evidence>
<proteinExistence type="inferred from homology"/>
<accession>A0A934VLA4</accession>
<keyword evidence="9 10" id="KW-0472">Membrane</keyword>
<feature type="transmembrane region" description="Helical" evidence="10">
    <location>
        <begin position="263"/>
        <end position="283"/>
    </location>
</feature>
<dbReference type="EMBL" id="JAENIL010000019">
    <property type="protein sequence ID" value="MBK1877551.1"/>
    <property type="molecule type" value="Genomic_DNA"/>
</dbReference>
<dbReference type="HAMAP" id="MF_00462">
    <property type="entry name" value="RsxD_RnfD"/>
    <property type="match status" value="1"/>
</dbReference>